<dbReference type="Proteomes" id="UP000571018">
    <property type="component" value="Unassembled WGS sequence"/>
</dbReference>
<evidence type="ECO:0000256" key="2">
    <source>
        <dbReference type="ARBA" id="ARBA00022679"/>
    </source>
</evidence>
<dbReference type="InterPro" id="IPR036129">
    <property type="entry name" value="Glycerate_kinase_sf"/>
</dbReference>
<comment type="caution">
    <text evidence="5">The sequence shown here is derived from an EMBL/GenBank/DDBJ whole genome shotgun (WGS) entry which is preliminary data.</text>
</comment>
<dbReference type="AlphaFoldDB" id="A0A839A6T2"/>
<comment type="similarity">
    <text evidence="1 4">Belongs to the glycerate kinase type-1 family.</text>
</comment>
<dbReference type="PANTHER" id="PTHR21599:SF0">
    <property type="entry name" value="GLYCERATE KINASE"/>
    <property type="match status" value="1"/>
</dbReference>
<dbReference type="InterPro" id="IPR004381">
    <property type="entry name" value="Glycerate_kinase"/>
</dbReference>
<dbReference type="Gene3D" id="3.40.50.10350">
    <property type="entry name" value="Glycerate kinase, domain 1"/>
    <property type="match status" value="1"/>
</dbReference>
<gene>
    <name evidence="5" type="ORF">HW423_07370</name>
</gene>
<dbReference type="InterPro" id="IPR018193">
    <property type="entry name" value="Glyc_kinase_flavodox-like_fold"/>
</dbReference>
<evidence type="ECO:0000256" key="4">
    <source>
        <dbReference type="PIRNR" id="PIRNR006078"/>
    </source>
</evidence>
<dbReference type="InterPro" id="IPR018197">
    <property type="entry name" value="Glycerate_kinase_RE-like"/>
</dbReference>
<dbReference type="RefSeq" id="WP_218931311.1">
    <property type="nucleotide sequence ID" value="NZ_JACAOA010000018.1"/>
</dbReference>
<protein>
    <submittedName>
        <fullName evidence="5">Glycerate kinase</fullName>
    </submittedName>
</protein>
<dbReference type="Gene3D" id="3.90.1510.10">
    <property type="entry name" value="Glycerate kinase, domain 2"/>
    <property type="match status" value="1"/>
</dbReference>
<dbReference type="GO" id="GO:0008887">
    <property type="term" value="F:glycerate kinase activity"/>
    <property type="evidence" value="ECO:0007669"/>
    <property type="project" value="UniProtKB-UniRule"/>
</dbReference>
<proteinExistence type="inferred from homology"/>
<keyword evidence="2 4" id="KW-0808">Transferase</keyword>
<evidence type="ECO:0000256" key="3">
    <source>
        <dbReference type="ARBA" id="ARBA00022777"/>
    </source>
</evidence>
<dbReference type="EMBL" id="JACAOA010000018">
    <property type="protein sequence ID" value="MBA5729601.1"/>
    <property type="molecule type" value="Genomic_DNA"/>
</dbReference>
<dbReference type="NCBIfam" id="TIGR00045">
    <property type="entry name" value="glycerate kinase"/>
    <property type="match status" value="1"/>
</dbReference>
<dbReference type="SUPFAM" id="SSF110738">
    <property type="entry name" value="Glycerate kinase I"/>
    <property type="match status" value="1"/>
</dbReference>
<dbReference type="GO" id="GO:0031388">
    <property type="term" value="P:organic acid phosphorylation"/>
    <property type="evidence" value="ECO:0007669"/>
    <property type="project" value="UniProtKB-UniRule"/>
</dbReference>
<dbReference type="PANTHER" id="PTHR21599">
    <property type="entry name" value="GLYCERATE KINASE"/>
    <property type="match status" value="1"/>
</dbReference>
<dbReference type="Pfam" id="PF02595">
    <property type="entry name" value="Gly_kinase"/>
    <property type="match status" value="1"/>
</dbReference>
<keyword evidence="6" id="KW-1185">Reference proteome</keyword>
<accession>A0A839A6T2</accession>
<reference evidence="5 6" key="1">
    <citation type="submission" date="2020-06" db="EMBL/GenBank/DDBJ databases">
        <title>Reclassification of Facklamia ignava, Facklamia soureckii and Facklami tabacinasalis as Falseniella iganva gen. nov., comb. nov., Hutsoniella ignava gen. nov., comb. nov., and Ruoffia tabacinasalis gen. nov., comb. nov and description of Ruoffia haltotolerans sp. nov., isolated from hypersaline Inland Sea of Qatar.</title>
        <authorList>
            <person name="Fotedar R."/>
            <person name="Sankaranarayanan K."/>
            <person name="Lawson P."/>
            <person name="Caldwell M."/>
            <person name="Zeyara A."/>
            <person name="Al Malki A."/>
            <person name="Ali M."/>
        </authorList>
    </citation>
    <scope>NUCLEOTIDE SEQUENCE [LARGE SCALE GENOMIC DNA]</scope>
    <source>
        <strain evidence="5 6">INB8</strain>
    </source>
</reference>
<evidence type="ECO:0000313" key="6">
    <source>
        <dbReference type="Proteomes" id="UP000571018"/>
    </source>
</evidence>
<sequence length="379" mass="39369">MCDEKILLAPDSYKGSLTALEVCQAMETGIRRVLPEVELVQLPMADGGEGTVQSLVDATKGKLLKAEVTGPLGEAVEAHFGILGDGVTGVIEMAEASGLNHVNSVTQNPLVTTTYGTGELIKLLIEAGITKIILGLGGSATNDGGAGMAQALGYELIDFNGSVIGFGGGALDKLDNILTEKVHPKLKDVSFIVASDVTNPLCGPNGATSVFGPQKGASLEDVDILEANLKHYSRVIERSLGHEVMDIPGSGAAGGLGAGLLAFTQAEMKRGIDIVLEYSGFKEKAKGVDVCFTGEGAMDFQTKFGKTPHGVAKAMKEINPDAKVIAVVGKVGEDIEELYPEGIDAVFPTAAGASSLEELIEKASENVSRTVENIVRVMG</sequence>
<evidence type="ECO:0000256" key="1">
    <source>
        <dbReference type="ARBA" id="ARBA00006284"/>
    </source>
</evidence>
<organism evidence="5 6">
    <name type="scientific">Ruoffia halotolerans</name>
    <dbReference type="NCBI Taxonomy" id="2748684"/>
    <lineage>
        <taxon>Bacteria</taxon>
        <taxon>Bacillati</taxon>
        <taxon>Bacillota</taxon>
        <taxon>Bacilli</taxon>
        <taxon>Lactobacillales</taxon>
        <taxon>Aerococcaceae</taxon>
        <taxon>Ruoffia</taxon>
    </lineage>
</organism>
<evidence type="ECO:0000313" key="5">
    <source>
        <dbReference type="EMBL" id="MBA5729601.1"/>
    </source>
</evidence>
<dbReference type="PIRSF" id="PIRSF006078">
    <property type="entry name" value="GlxK"/>
    <property type="match status" value="1"/>
</dbReference>
<name>A0A839A6T2_9LACT</name>
<keyword evidence="3 4" id="KW-0418">Kinase</keyword>